<dbReference type="InterPro" id="IPR012338">
    <property type="entry name" value="Beta-lactam/transpept-like"/>
</dbReference>
<comment type="caution">
    <text evidence="3">The sequence shown here is derived from an EMBL/GenBank/DDBJ whole genome shotgun (WGS) entry which is preliminary data.</text>
</comment>
<organism evidence="3 4">
    <name type="scientific">Lactococcus formosensis</name>
    <dbReference type="NCBI Taxonomy" id="1281486"/>
    <lineage>
        <taxon>Bacteria</taxon>
        <taxon>Bacillati</taxon>
        <taxon>Bacillota</taxon>
        <taxon>Bacilli</taxon>
        <taxon>Lactobacillales</taxon>
        <taxon>Streptococcaceae</taxon>
        <taxon>Lactococcus</taxon>
    </lineage>
</organism>
<evidence type="ECO:0000313" key="4">
    <source>
        <dbReference type="Proteomes" id="UP001153199"/>
    </source>
</evidence>
<protein>
    <submittedName>
        <fullName evidence="3">Penicillin-binding transpeptidase domain-containing protein</fullName>
    </submittedName>
</protein>
<accession>A0A9X4PDI6</accession>
<evidence type="ECO:0000259" key="2">
    <source>
        <dbReference type="Pfam" id="PF00905"/>
    </source>
</evidence>
<dbReference type="EMBL" id="JAMWFV010000016">
    <property type="protein sequence ID" value="MDG6145852.1"/>
    <property type="molecule type" value="Genomic_DNA"/>
</dbReference>
<sequence length="398" mass="42570">VTGTEVKQKGSKGDNLKLTVDLKFQNAVDKILETEMNNMIADGFGTYSTGAYAVVLDSKTGAVLALSGIHRDEETGAMESNANGTFQSAFVPGSVVKPATLTAGWNANVIAGNQTLNDMPIQIAGSSLIESWFTNGALPITAVQALEYSSNTYMVQIALKMLGQPYVPNMAVDGTDRVAAFKKLREAFASYGMGTSTGFDIPGETPGYITAADKITVSDLLMESFGQFDTYTPLQLATYGMTLANNGERLAPHIVEGIYETNSEGGMGKLVKNITPKIMDKVNITPENMDVLHNGMYQVVHGNDFVNGQIGATGYYMRPSQGAQVSISAKTGTAEVTYKGVPVTVNNVVAYAPTENPQISIGVMVPQTTIKEGGVTSKISQNITREITNLYNSMYHFK</sequence>
<dbReference type="InterPro" id="IPR050515">
    <property type="entry name" value="Beta-lactam/transpept"/>
</dbReference>
<evidence type="ECO:0000313" key="3">
    <source>
        <dbReference type="EMBL" id="MDG6145852.1"/>
    </source>
</evidence>
<dbReference type="InterPro" id="IPR001460">
    <property type="entry name" value="PCN-bd_Tpept"/>
</dbReference>
<dbReference type="PANTHER" id="PTHR30627">
    <property type="entry name" value="PEPTIDOGLYCAN D,D-TRANSPEPTIDASE"/>
    <property type="match status" value="1"/>
</dbReference>
<feature type="domain" description="Penicillin-binding protein transpeptidase" evidence="2">
    <location>
        <begin position="52"/>
        <end position="387"/>
    </location>
</feature>
<dbReference type="RefSeq" id="WP_279369070.1">
    <property type="nucleotide sequence ID" value="NZ_JAMWFV010000016.1"/>
</dbReference>
<dbReference type="GO" id="GO:0071972">
    <property type="term" value="F:peptidoglycan L,D-transpeptidase activity"/>
    <property type="evidence" value="ECO:0007669"/>
    <property type="project" value="TreeGrafter"/>
</dbReference>
<proteinExistence type="predicted"/>
<reference evidence="3" key="1">
    <citation type="submission" date="2022-06" db="EMBL/GenBank/DDBJ databases">
        <title>Lactococcus from bovine mastitis in China.</title>
        <authorList>
            <person name="Lin Y."/>
            <person name="Han B."/>
        </authorList>
    </citation>
    <scope>NUCLEOTIDE SEQUENCE</scope>
    <source>
        <strain evidence="3">Ningxia-I-26</strain>
    </source>
</reference>
<feature type="non-terminal residue" evidence="3">
    <location>
        <position position="1"/>
    </location>
</feature>
<dbReference type="Proteomes" id="UP001153199">
    <property type="component" value="Unassembled WGS sequence"/>
</dbReference>
<gene>
    <name evidence="3" type="ORF">NF717_09360</name>
</gene>
<evidence type="ECO:0000256" key="1">
    <source>
        <dbReference type="ARBA" id="ARBA00004167"/>
    </source>
</evidence>
<name>A0A9X4PDI6_9LACT</name>
<keyword evidence="4" id="KW-1185">Reference proteome</keyword>
<dbReference type="PANTHER" id="PTHR30627:SF2">
    <property type="entry name" value="PEPTIDOGLYCAN D,D-TRANSPEPTIDASE MRDA"/>
    <property type="match status" value="1"/>
</dbReference>
<dbReference type="AlphaFoldDB" id="A0A9X4PDI6"/>
<dbReference type="Gene3D" id="3.40.710.10">
    <property type="entry name" value="DD-peptidase/beta-lactamase superfamily"/>
    <property type="match status" value="1"/>
</dbReference>
<dbReference type="GO" id="GO:0005886">
    <property type="term" value="C:plasma membrane"/>
    <property type="evidence" value="ECO:0007669"/>
    <property type="project" value="TreeGrafter"/>
</dbReference>
<dbReference type="SUPFAM" id="SSF56601">
    <property type="entry name" value="beta-lactamase/transpeptidase-like"/>
    <property type="match status" value="1"/>
</dbReference>
<dbReference type="Pfam" id="PF00905">
    <property type="entry name" value="Transpeptidase"/>
    <property type="match status" value="1"/>
</dbReference>
<comment type="subcellular location">
    <subcellularLocation>
        <location evidence="1">Membrane</location>
        <topology evidence="1">Single-pass membrane protein</topology>
    </subcellularLocation>
</comment>
<dbReference type="GO" id="GO:0008658">
    <property type="term" value="F:penicillin binding"/>
    <property type="evidence" value="ECO:0007669"/>
    <property type="project" value="InterPro"/>
</dbReference>
<dbReference type="GO" id="GO:0071555">
    <property type="term" value="P:cell wall organization"/>
    <property type="evidence" value="ECO:0007669"/>
    <property type="project" value="TreeGrafter"/>
</dbReference>